<dbReference type="PANTHER" id="PTHR42886:SF29">
    <property type="entry name" value="PUMMELIG, ISOFORM A"/>
    <property type="match status" value="1"/>
</dbReference>
<dbReference type="VEuPathDB" id="FungiDB:BD410DRAFT_817444"/>
<accession>A0A4R5XFZ9</accession>
<dbReference type="EMBL" id="ML170156">
    <property type="protein sequence ID" value="TDL29256.1"/>
    <property type="molecule type" value="Genomic_DNA"/>
</dbReference>
<sequence length="422" mass="46924">MTAAVPTLPPAREIPSSFVGSVKSWWAAGEKDSAASEERLLRKLPFFQSDSWQRTDPSQPIIATSSRVTLSPKRHINTLSILPVSPRATSTSKPSPAVLLHGYGAGLGFFFRNFPTLGSWVAKSGSALYALDWLGMGRSSRPPFTITARRTDTEARVHQAESFFVDSLEEWRAAMGLERMTLIGHSLGAYFSVVYALRYPQHVDRLILLSPAGVPRGESASSPAQELTDDQRDMSSSNGSKNGNGVVKTPSRQEVKALEEETKKKKREQTRTQKLFTYLWEEGFSPFQVVRTLSVFGPLLVGKYSSRRFSSLTEEETRDMNDYILNITLAKGSGEYCISHILAPFAQARLPLVDRISAFKGPVTFVYGDHDWMDPVGGLESVEKLREAGNNQAQFYIIKNAGHHVYLDNAKAVNDLLYKELR</sequence>
<dbReference type="Gene3D" id="3.40.50.1820">
    <property type="entry name" value="alpha/beta hydrolase"/>
    <property type="match status" value="1"/>
</dbReference>
<dbReference type="InterPro" id="IPR029058">
    <property type="entry name" value="AB_hydrolase_fold"/>
</dbReference>
<reference evidence="4 5" key="1">
    <citation type="submission" date="2018-06" db="EMBL/GenBank/DDBJ databases">
        <title>A transcriptomic atlas of mushroom development highlights an independent origin of complex multicellularity.</title>
        <authorList>
            <consortium name="DOE Joint Genome Institute"/>
            <person name="Krizsan K."/>
            <person name="Almasi E."/>
            <person name="Merenyi Z."/>
            <person name="Sahu N."/>
            <person name="Viragh M."/>
            <person name="Koszo T."/>
            <person name="Mondo S."/>
            <person name="Kiss B."/>
            <person name="Balint B."/>
            <person name="Kues U."/>
            <person name="Barry K."/>
            <person name="Hegedus J.C."/>
            <person name="Henrissat B."/>
            <person name="Johnson J."/>
            <person name="Lipzen A."/>
            <person name="Ohm R."/>
            <person name="Nagy I."/>
            <person name="Pangilinan J."/>
            <person name="Yan J."/>
            <person name="Xiong Y."/>
            <person name="Grigoriev I.V."/>
            <person name="Hibbett D.S."/>
            <person name="Nagy L.G."/>
        </authorList>
    </citation>
    <scope>NUCLEOTIDE SEQUENCE [LARGE SCALE GENOMIC DNA]</scope>
    <source>
        <strain evidence="4 5">SZMC22713</strain>
    </source>
</reference>
<dbReference type="OrthoDB" id="7457040at2759"/>
<dbReference type="GO" id="GO:0055088">
    <property type="term" value="P:lipid homeostasis"/>
    <property type="evidence" value="ECO:0007669"/>
    <property type="project" value="TreeGrafter"/>
</dbReference>
<protein>
    <submittedName>
        <fullName evidence="4">Alpha/beta-hydrolase</fullName>
    </submittedName>
</protein>
<name>A0A4R5XFZ9_9AGAM</name>
<dbReference type="GO" id="GO:0005743">
    <property type="term" value="C:mitochondrial inner membrane"/>
    <property type="evidence" value="ECO:0007669"/>
    <property type="project" value="TreeGrafter"/>
</dbReference>
<evidence type="ECO:0000259" key="3">
    <source>
        <dbReference type="Pfam" id="PF00561"/>
    </source>
</evidence>
<feature type="domain" description="AB hydrolase-1" evidence="3">
    <location>
        <begin position="98"/>
        <end position="232"/>
    </location>
</feature>
<feature type="compositionally biased region" description="Low complexity" evidence="2">
    <location>
        <begin position="235"/>
        <end position="248"/>
    </location>
</feature>
<proteinExistence type="inferred from homology"/>
<evidence type="ECO:0000256" key="2">
    <source>
        <dbReference type="SAM" id="MobiDB-lite"/>
    </source>
</evidence>
<dbReference type="GO" id="GO:0042171">
    <property type="term" value="F:lysophosphatidic acid acyltransferase activity"/>
    <property type="evidence" value="ECO:0007669"/>
    <property type="project" value="TreeGrafter"/>
</dbReference>
<dbReference type="STRING" id="50990.A0A4R5XFZ9"/>
<keyword evidence="4" id="KW-0378">Hydrolase</keyword>
<dbReference type="PANTHER" id="PTHR42886">
    <property type="entry name" value="RE40534P-RELATED"/>
    <property type="match status" value="1"/>
</dbReference>
<dbReference type="Pfam" id="PF00561">
    <property type="entry name" value="Abhydrolase_1"/>
    <property type="match status" value="2"/>
</dbReference>
<dbReference type="Proteomes" id="UP000294933">
    <property type="component" value="Unassembled WGS sequence"/>
</dbReference>
<dbReference type="AlphaFoldDB" id="A0A4R5XFZ9"/>
<dbReference type="SUPFAM" id="SSF53474">
    <property type="entry name" value="alpha/beta-Hydrolases"/>
    <property type="match status" value="1"/>
</dbReference>
<comment type="similarity">
    <text evidence="1">Belongs to the peptidase S33 family. ABHD4/ABHD5 subfamily.</text>
</comment>
<organism evidence="4 5">
    <name type="scientific">Rickenella mellea</name>
    <dbReference type="NCBI Taxonomy" id="50990"/>
    <lineage>
        <taxon>Eukaryota</taxon>
        <taxon>Fungi</taxon>
        <taxon>Dikarya</taxon>
        <taxon>Basidiomycota</taxon>
        <taxon>Agaricomycotina</taxon>
        <taxon>Agaricomycetes</taxon>
        <taxon>Hymenochaetales</taxon>
        <taxon>Rickenellaceae</taxon>
        <taxon>Rickenella</taxon>
    </lineage>
</organism>
<feature type="compositionally biased region" description="Basic and acidic residues" evidence="2">
    <location>
        <begin position="251"/>
        <end position="263"/>
    </location>
</feature>
<evidence type="ECO:0000313" key="4">
    <source>
        <dbReference type="EMBL" id="TDL29256.1"/>
    </source>
</evidence>
<dbReference type="GO" id="GO:0035965">
    <property type="term" value="P:cardiolipin acyl-chain remodeling"/>
    <property type="evidence" value="ECO:0007669"/>
    <property type="project" value="TreeGrafter"/>
</dbReference>
<feature type="region of interest" description="Disordered" evidence="2">
    <location>
        <begin position="215"/>
        <end position="266"/>
    </location>
</feature>
<evidence type="ECO:0000256" key="1">
    <source>
        <dbReference type="ARBA" id="ARBA00038097"/>
    </source>
</evidence>
<dbReference type="GO" id="GO:0006654">
    <property type="term" value="P:phosphatidic acid biosynthetic process"/>
    <property type="evidence" value="ECO:0007669"/>
    <property type="project" value="TreeGrafter"/>
</dbReference>
<evidence type="ECO:0000313" key="5">
    <source>
        <dbReference type="Proteomes" id="UP000294933"/>
    </source>
</evidence>
<keyword evidence="5" id="KW-1185">Reference proteome</keyword>
<feature type="domain" description="AB hydrolase-1" evidence="3">
    <location>
        <begin position="312"/>
        <end position="410"/>
    </location>
</feature>
<dbReference type="GO" id="GO:0004623">
    <property type="term" value="F:phospholipase A2 activity"/>
    <property type="evidence" value="ECO:0007669"/>
    <property type="project" value="TreeGrafter"/>
</dbReference>
<gene>
    <name evidence="4" type="ORF">BD410DRAFT_817444</name>
</gene>
<dbReference type="InterPro" id="IPR000073">
    <property type="entry name" value="AB_hydrolase_1"/>
</dbReference>